<name>A0A167VM27_9AGAM</name>
<organism evidence="1 2">
    <name type="scientific">Athelia psychrophila</name>
    <dbReference type="NCBI Taxonomy" id="1759441"/>
    <lineage>
        <taxon>Eukaryota</taxon>
        <taxon>Fungi</taxon>
        <taxon>Dikarya</taxon>
        <taxon>Basidiomycota</taxon>
        <taxon>Agaricomycotina</taxon>
        <taxon>Agaricomycetes</taxon>
        <taxon>Agaricomycetidae</taxon>
        <taxon>Atheliales</taxon>
        <taxon>Atheliaceae</taxon>
        <taxon>Athelia</taxon>
    </lineage>
</organism>
<dbReference type="Proteomes" id="UP000076532">
    <property type="component" value="Unassembled WGS sequence"/>
</dbReference>
<gene>
    <name evidence="1" type="ORF">FIBSPDRAFT_877848</name>
</gene>
<reference evidence="1 2" key="1">
    <citation type="journal article" date="2016" name="Mol. Biol. Evol.">
        <title>Comparative Genomics of Early-Diverging Mushroom-Forming Fungi Provides Insights into the Origins of Lignocellulose Decay Capabilities.</title>
        <authorList>
            <person name="Nagy L.G."/>
            <person name="Riley R."/>
            <person name="Tritt A."/>
            <person name="Adam C."/>
            <person name="Daum C."/>
            <person name="Floudas D."/>
            <person name="Sun H."/>
            <person name="Yadav J.S."/>
            <person name="Pangilinan J."/>
            <person name="Larsson K.H."/>
            <person name="Matsuura K."/>
            <person name="Barry K."/>
            <person name="Labutti K."/>
            <person name="Kuo R."/>
            <person name="Ohm R.A."/>
            <person name="Bhattacharya S.S."/>
            <person name="Shirouzu T."/>
            <person name="Yoshinaga Y."/>
            <person name="Martin F.M."/>
            <person name="Grigoriev I.V."/>
            <person name="Hibbett D.S."/>
        </authorList>
    </citation>
    <scope>NUCLEOTIDE SEQUENCE [LARGE SCALE GENOMIC DNA]</scope>
    <source>
        <strain evidence="1 2">CBS 109695</strain>
    </source>
</reference>
<evidence type="ECO:0000313" key="1">
    <source>
        <dbReference type="EMBL" id="KZP05159.1"/>
    </source>
</evidence>
<proteinExistence type="predicted"/>
<dbReference type="AlphaFoldDB" id="A0A167VM27"/>
<keyword evidence="2" id="KW-1185">Reference proteome</keyword>
<dbReference type="EMBL" id="KV417858">
    <property type="protein sequence ID" value="KZP05159.1"/>
    <property type="molecule type" value="Genomic_DNA"/>
</dbReference>
<evidence type="ECO:0000313" key="2">
    <source>
        <dbReference type="Proteomes" id="UP000076532"/>
    </source>
</evidence>
<accession>A0A167VM27</accession>
<feature type="non-terminal residue" evidence="1">
    <location>
        <position position="96"/>
    </location>
</feature>
<protein>
    <submittedName>
        <fullName evidence="1">Uncharacterized protein</fullName>
    </submittedName>
</protein>
<sequence>MTCMTDHDANVGTAAVLVPGRLYRFQNRKSNLNRRTNPEKTASTHAQTIFFPGIGTPTNDPSSPWYLTSFRSYANPTKYRSRALQSRIEKVWRYCA</sequence>